<name>A0A1I1DAH6_NATHA</name>
<evidence type="ECO:0000313" key="3">
    <source>
        <dbReference type="Proteomes" id="UP000199161"/>
    </source>
</evidence>
<keyword evidence="1" id="KW-1133">Transmembrane helix</keyword>
<keyword evidence="3" id="KW-1185">Reference proteome</keyword>
<dbReference type="Proteomes" id="UP000199161">
    <property type="component" value="Unassembled WGS sequence"/>
</dbReference>
<keyword evidence="1" id="KW-0812">Transmembrane</keyword>
<reference evidence="3" key="1">
    <citation type="submission" date="2016-10" db="EMBL/GenBank/DDBJ databases">
        <authorList>
            <person name="Varghese N."/>
            <person name="Submissions S."/>
        </authorList>
    </citation>
    <scope>NUCLEOTIDE SEQUENCE [LARGE SCALE GENOMIC DNA]</scope>
    <source>
        <strain evidence="3">DSM 13078</strain>
    </source>
</reference>
<dbReference type="EMBL" id="FOKW01000001">
    <property type="protein sequence ID" value="SFB69543.1"/>
    <property type="molecule type" value="Genomic_DNA"/>
</dbReference>
<proteinExistence type="predicted"/>
<accession>A0A1I1DAH6</accession>
<dbReference type="AlphaFoldDB" id="A0A1I1DAH6"/>
<feature type="transmembrane region" description="Helical" evidence="1">
    <location>
        <begin position="29"/>
        <end position="52"/>
    </location>
</feature>
<sequence length="81" mass="8426">MLGDLTLKHEMTVPISSVPASIVPFDPTIGVAAVASIMLTVFIAAMTFLALAPVVSETWNQRLTGSPQGGPSLEAEANETD</sequence>
<organism evidence="2 3">
    <name type="scientific">Natronobacterium haloterrestre</name>
    <name type="common">Halobiforma haloterrestris</name>
    <dbReference type="NCBI Taxonomy" id="148448"/>
    <lineage>
        <taxon>Archaea</taxon>
        <taxon>Methanobacteriati</taxon>
        <taxon>Methanobacteriota</taxon>
        <taxon>Stenosarchaea group</taxon>
        <taxon>Halobacteria</taxon>
        <taxon>Halobacteriales</taxon>
        <taxon>Natrialbaceae</taxon>
        <taxon>Natronobacterium</taxon>
    </lineage>
</organism>
<evidence type="ECO:0000313" key="2">
    <source>
        <dbReference type="EMBL" id="SFB69543.1"/>
    </source>
</evidence>
<keyword evidence="1" id="KW-0472">Membrane</keyword>
<gene>
    <name evidence="2" type="ORF">SAMN05444422_101259</name>
</gene>
<protein>
    <submittedName>
        <fullName evidence="2">Uncharacterized protein</fullName>
    </submittedName>
</protein>
<evidence type="ECO:0000256" key="1">
    <source>
        <dbReference type="SAM" id="Phobius"/>
    </source>
</evidence>